<evidence type="ECO:0000313" key="2">
    <source>
        <dbReference type="Proteomes" id="UP000070174"/>
    </source>
</evidence>
<organism evidence="1">
    <name type="scientific">Peptoniphilus harei</name>
    <dbReference type="NCBI Taxonomy" id="54005"/>
    <lineage>
        <taxon>Bacteria</taxon>
        <taxon>Bacillati</taxon>
        <taxon>Bacillota</taxon>
        <taxon>Tissierellia</taxon>
        <taxon>Tissierellales</taxon>
        <taxon>Peptoniphilaceae</taxon>
        <taxon>Peptoniphilus</taxon>
    </lineage>
</organism>
<sequence>MQSKVNLLLKTKEKKIKIISKSFYYKFIYLSQIHTKIKS</sequence>
<dbReference type="AlphaFoldDB" id="A0A133PKT0"/>
<dbReference type="PATRIC" id="fig|54005.3.peg.1373"/>
<proteinExistence type="predicted"/>
<name>A0A133PKT0_9FIRM</name>
<comment type="caution">
    <text evidence="1">The sequence shown here is derived from an EMBL/GenBank/DDBJ whole genome shotgun (WGS) entry which is preliminary data.</text>
</comment>
<accession>A0A133PKT0</accession>
<reference evidence="1 2" key="1">
    <citation type="submission" date="2016-01" db="EMBL/GenBank/DDBJ databases">
        <authorList>
            <person name="Oliw E.H."/>
        </authorList>
    </citation>
    <scope>NUCLEOTIDE SEQUENCE [LARGE SCALE GENOMIC DNA]</scope>
    <source>
        <strain evidence="1 2">CMW7756A</strain>
    </source>
</reference>
<evidence type="ECO:0000313" key="1">
    <source>
        <dbReference type="EMBL" id="KXA29160.1"/>
    </source>
</evidence>
<dbReference type="EMBL" id="LRQE01000037">
    <property type="protein sequence ID" value="KXA29160.1"/>
    <property type="molecule type" value="Genomic_DNA"/>
</dbReference>
<protein>
    <submittedName>
        <fullName evidence="1">Uncharacterized protein</fullName>
    </submittedName>
</protein>
<dbReference type="Proteomes" id="UP000070174">
    <property type="component" value="Unassembled WGS sequence"/>
</dbReference>
<gene>
    <name evidence="1" type="ORF">HMPREF3229_01410</name>
</gene>